<evidence type="ECO:0000313" key="1">
    <source>
        <dbReference type="EMBL" id="MBK1817192.1"/>
    </source>
</evidence>
<accession>A0A934V8F0</accession>
<dbReference type="InterPro" id="IPR013406">
    <property type="entry name" value="CHP02574_addiction_mod"/>
</dbReference>
<sequence>MAVTLDLGRMTTSEKLRLMENLWHDLSNGENDVPSPDWHGEVLAERTRLISSGEETYLDWEMAKKLLRDELR</sequence>
<protein>
    <submittedName>
        <fullName evidence="1">Addiction module protein</fullName>
    </submittedName>
</protein>
<reference evidence="1" key="1">
    <citation type="submission" date="2021-01" db="EMBL/GenBank/DDBJ databases">
        <title>Modified the classification status of verrucomicrobia.</title>
        <authorList>
            <person name="Feng X."/>
        </authorList>
    </citation>
    <scope>NUCLEOTIDE SEQUENCE</scope>
    <source>
        <strain evidence="1">JCM 18052</strain>
    </source>
</reference>
<dbReference type="Proteomes" id="UP000600139">
    <property type="component" value="Unassembled WGS sequence"/>
</dbReference>
<name>A0A934V8F0_9BACT</name>
<evidence type="ECO:0000313" key="2">
    <source>
        <dbReference type="Proteomes" id="UP000600139"/>
    </source>
</evidence>
<dbReference type="EMBL" id="JAENIK010000012">
    <property type="protein sequence ID" value="MBK1817192.1"/>
    <property type="molecule type" value="Genomic_DNA"/>
</dbReference>
<keyword evidence="2" id="KW-1185">Reference proteome</keyword>
<comment type="caution">
    <text evidence="1">The sequence shown here is derived from an EMBL/GenBank/DDBJ whole genome shotgun (WGS) entry which is preliminary data.</text>
</comment>
<proteinExistence type="predicted"/>
<organism evidence="1 2">
    <name type="scientific">Luteolibacter yonseiensis</name>
    <dbReference type="NCBI Taxonomy" id="1144680"/>
    <lineage>
        <taxon>Bacteria</taxon>
        <taxon>Pseudomonadati</taxon>
        <taxon>Verrucomicrobiota</taxon>
        <taxon>Verrucomicrobiia</taxon>
        <taxon>Verrucomicrobiales</taxon>
        <taxon>Verrucomicrobiaceae</taxon>
        <taxon>Luteolibacter</taxon>
    </lineage>
</organism>
<gene>
    <name evidence="1" type="ORF">JIN84_16350</name>
</gene>
<dbReference type="RefSeq" id="WP_200352142.1">
    <property type="nucleotide sequence ID" value="NZ_BAABHZ010000001.1"/>
</dbReference>
<dbReference type="AlphaFoldDB" id="A0A934V8F0"/>
<dbReference type="Pfam" id="PF09720">
    <property type="entry name" value="Unstab_antitox"/>
    <property type="match status" value="1"/>
</dbReference>